<dbReference type="FunFam" id="3.30.2410.10:FF:000003">
    <property type="entry name" value="probable E3 ubiquitin-protein ligase HERC4 isoform X1"/>
    <property type="match status" value="1"/>
</dbReference>
<dbReference type="GeneTree" id="ENSGT00940000158189"/>
<dbReference type="PROSITE" id="PS50237">
    <property type="entry name" value="HECT"/>
    <property type="match status" value="1"/>
</dbReference>
<evidence type="ECO:0000256" key="2">
    <source>
        <dbReference type="ARBA" id="ARBA00022490"/>
    </source>
</evidence>
<dbReference type="Gene3D" id="3.30.2160.10">
    <property type="entry name" value="Hect, E3 ligase catalytic domain"/>
    <property type="match status" value="1"/>
</dbReference>
<accession>A0AAZ3P871</accession>
<name>A0AAZ3P871_ONCTS</name>
<gene>
    <name evidence="9" type="primary">LOC112239463</name>
</gene>
<sequence length="855" mass="95251">MALNEQGQVFAWGAGGGGQLGLGTAEETVPIPRLIKKLCEHRISQIMCGNKHCIALSKDGQLFTWGQNSSGQLGLGKGEPSTLSPQPLKSLSGIPLAQITAGGDHSFALSLSGAVFGWGKNGAGQLGLNDKQDRSVPCHIKFLRSQKVVYISCGDEHTAALTKDGGLFTFGDGSRGQLGHDSTNNEPLPRQVQELMGSEVSQIACGRHHTLAFVPSSGLVYAFGCNTNGQLGTGTRGDIKSPLPVKSSLTGSRLADVLRYLDSPLTPFSPLQSSTPPEDFRVTNISRMNRLYGQLLGDILMNDFKVMYPSLSPSIHVSLSCQATKSFESLLIPQLPCSPPDVEAMRIYLILSECPALHESKNYITLTIPLAMAILRLDANPSKVLDNWWCLVDGGVFSRLVDMYKSIVVFLLTGGKALLVPVFLENYTSATLKLLEKLHKVTFPANDHGETSVAHSLHKSFSRYFTMTLCAYPFILNAQAKTTMLQTDAELQMQMAVSGANMHNVFMLLTLEPLLARNPFLVLHVRRDHLVSDALRELTIYSDVDLKKPLKVIFDGEEAVDELMDPVYGMFTQYTQSNLLWFSDKCFVEYNWFNLIGIICGLAIYNSTVVDLHFPLVLYKKLLGVAPTLEDLKELSPTEGRSLQQLLDHEEDDVEETFCLNFAITREYYGLTEVKELIPGGDRITVDKNNREEFVEAYLKYMFRDSVSELYQAFSSGFLKVCGGKILSLFQPSELMAMVVGNNNYNWEEMEKNAVYKGEYSATHPTVRMFWEVFHEFPLEKKKRFLLFLTGSDRIPIHGMESLRISIQSTSAEEHYLPVAHTCYNLLDMPRYQTKETLHRRLTQAVEQYEGFSLV</sequence>
<feature type="domain" description="HECT" evidence="8">
    <location>
        <begin position="542"/>
        <end position="855"/>
    </location>
</feature>
<evidence type="ECO:0000256" key="5">
    <source>
        <dbReference type="ARBA" id="ARBA00022786"/>
    </source>
</evidence>
<evidence type="ECO:0000313" key="9">
    <source>
        <dbReference type="Ensembl" id="ENSOTSP00005112084.1"/>
    </source>
</evidence>
<dbReference type="FunFam" id="3.30.2160.10:FF:000004">
    <property type="entry name" value="probable E3 ubiquitin-protein ligase HERC4 isoform X1"/>
    <property type="match status" value="1"/>
</dbReference>
<evidence type="ECO:0000256" key="1">
    <source>
        <dbReference type="ARBA" id="ARBA00004496"/>
    </source>
</evidence>
<comment type="subcellular location">
    <subcellularLocation>
        <location evidence="1">Cytoplasm</location>
    </subcellularLocation>
</comment>
<dbReference type="GO" id="GO:0005737">
    <property type="term" value="C:cytoplasm"/>
    <property type="evidence" value="ECO:0007669"/>
    <property type="project" value="UniProtKB-SubCell"/>
</dbReference>
<dbReference type="InterPro" id="IPR000408">
    <property type="entry name" value="Reg_chr_condens"/>
</dbReference>
<proteinExistence type="predicted"/>
<dbReference type="GO" id="GO:0006511">
    <property type="term" value="P:ubiquitin-dependent protein catabolic process"/>
    <property type="evidence" value="ECO:0007669"/>
    <property type="project" value="TreeGrafter"/>
</dbReference>
<dbReference type="Ensembl" id="ENSOTST00005171589.1">
    <property type="protein sequence ID" value="ENSOTSP00005112084.1"/>
    <property type="gene ID" value="ENSOTSG00005038823.2"/>
</dbReference>
<dbReference type="Proteomes" id="UP000694402">
    <property type="component" value="Unassembled WGS sequence"/>
</dbReference>
<organism evidence="9 10">
    <name type="scientific">Oncorhynchus tshawytscha</name>
    <name type="common">Chinook salmon</name>
    <name type="synonym">Salmo tshawytscha</name>
    <dbReference type="NCBI Taxonomy" id="74940"/>
    <lineage>
        <taxon>Eukaryota</taxon>
        <taxon>Metazoa</taxon>
        <taxon>Chordata</taxon>
        <taxon>Craniata</taxon>
        <taxon>Vertebrata</taxon>
        <taxon>Euteleostomi</taxon>
        <taxon>Actinopterygii</taxon>
        <taxon>Neopterygii</taxon>
        <taxon>Teleostei</taxon>
        <taxon>Protacanthopterygii</taxon>
        <taxon>Salmoniformes</taxon>
        <taxon>Salmonidae</taxon>
        <taxon>Salmoninae</taxon>
        <taxon>Oncorhynchus</taxon>
    </lineage>
</organism>
<reference evidence="9" key="2">
    <citation type="submission" date="2025-08" db="UniProtKB">
        <authorList>
            <consortium name="Ensembl"/>
        </authorList>
    </citation>
    <scope>IDENTIFICATION</scope>
</reference>
<dbReference type="Gene3D" id="2.130.10.30">
    <property type="entry name" value="Regulator of chromosome condensation 1/beta-lactamase-inhibitor protein II"/>
    <property type="match status" value="1"/>
</dbReference>
<feature type="repeat" description="RCC1" evidence="7">
    <location>
        <begin position="165"/>
        <end position="216"/>
    </location>
</feature>
<dbReference type="InterPro" id="IPR051709">
    <property type="entry name" value="Ub-ligase/GTPase-reg"/>
</dbReference>
<protein>
    <recommendedName>
        <fullName evidence="8">HECT domain-containing protein</fullName>
    </recommendedName>
</protein>
<dbReference type="Gene3D" id="3.30.2410.10">
    <property type="entry name" value="Hect, E3 ligase catalytic domain"/>
    <property type="match status" value="1"/>
</dbReference>
<dbReference type="PANTHER" id="PTHR45622">
    <property type="entry name" value="UBIQUITIN-PROTEIN LIGASE E3A-RELATED"/>
    <property type="match status" value="1"/>
</dbReference>
<keyword evidence="2" id="KW-0963">Cytoplasm</keyword>
<keyword evidence="3" id="KW-0808">Transferase</keyword>
<dbReference type="GO" id="GO:0061630">
    <property type="term" value="F:ubiquitin protein ligase activity"/>
    <property type="evidence" value="ECO:0007669"/>
    <property type="project" value="TreeGrafter"/>
</dbReference>
<evidence type="ECO:0000256" key="3">
    <source>
        <dbReference type="ARBA" id="ARBA00022679"/>
    </source>
</evidence>
<feature type="repeat" description="RCC1" evidence="7">
    <location>
        <begin position="60"/>
        <end position="112"/>
    </location>
</feature>
<reference evidence="10" key="1">
    <citation type="journal article" date="2018" name="PLoS ONE">
        <title>Chinook salmon (Oncorhynchus tshawytscha) genome and transcriptome.</title>
        <authorList>
            <person name="Christensen K.A."/>
            <person name="Leong J.S."/>
            <person name="Sakhrani D."/>
            <person name="Biagi C.A."/>
            <person name="Minkley D.R."/>
            <person name="Withler R.E."/>
            <person name="Rondeau E.B."/>
            <person name="Koop B.F."/>
            <person name="Devlin R.H."/>
        </authorList>
    </citation>
    <scope>NUCLEOTIDE SEQUENCE [LARGE SCALE GENOMIC DNA]</scope>
</reference>
<dbReference type="GO" id="GO:0016567">
    <property type="term" value="P:protein ubiquitination"/>
    <property type="evidence" value="ECO:0007669"/>
    <property type="project" value="TreeGrafter"/>
</dbReference>
<feature type="repeat" description="RCC1" evidence="7">
    <location>
        <begin position="113"/>
        <end position="164"/>
    </location>
</feature>
<dbReference type="InterPro" id="IPR009091">
    <property type="entry name" value="RCC1/BLIP-II"/>
</dbReference>
<feature type="active site" description="Glycyl thioester intermediate" evidence="6">
    <location>
        <position position="823"/>
    </location>
</feature>
<dbReference type="AlphaFoldDB" id="A0AAZ3P871"/>
<keyword evidence="4" id="KW-0677">Repeat</keyword>
<dbReference type="SUPFAM" id="SSF56204">
    <property type="entry name" value="Hect, E3 ligase catalytic domain"/>
    <property type="match status" value="1"/>
</dbReference>
<keyword evidence="5 6" id="KW-0833">Ubl conjugation pathway</keyword>
<reference evidence="9" key="3">
    <citation type="submission" date="2025-09" db="UniProtKB">
        <authorList>
            <consortium name="Ensembl"/>
        </authorList>
    </citation>
    <scope>IDENTIFICATION</scope>
</reference>
<dbReference type="SMART" id="SM00119">
    <property type="entry name" value="HECTc"/>
    <property type="match status" value="1"/>
</dbReference>
<evidence type="ECO:0000256" key="4">
    <source>
        <dbReference type="ARBA" id="ARBA00022737"/>
    </source>
</evidence>
<dbReference type="PROSITE" id="PS00626">
    <property type="entry name" value="RCC1_2"/>
    <property type="match status" value="2"/>
</dbReference>
<evidence type="ECO:0000313" key="10">
    <source>
        <dbReference type="Proteomes" id="UP000694402"/>
    </source>
</evidence>
<keyword evidence="10" id="KW-1185">Reference proteome</keyword>
<dbReference type="PANTHER" id="PTHR45622:SF18">
    <property type="entry name" value="E3 UBIQUITIN-PROTEIN LIGASE HERC3-RELATED"/>
    <property type="match status" value="1"/>
</dbReference>
<dbReference type="SUPFAM" id="SSF50985">
    <property type="entry name" value="RCC1/BLIP-II"/>
    <property type="match status" value="1"/>
</dbReference>
<dbReference type="InterPro" id="IPR058923">
    <property type="entry name" value="RCC1-like_dom"/>
</dbReference>
<dbReference type="InterPro" id="IPR035983">
    <property type="entry name" value="Hect_E3_ubiquitin_ligase"/>
</dbReference>
<dbReference type="PROSITE" id="PS50012">
    <property type="entry name" value="RCC1_3"/>
    <property type="match status" value="4"/>
</dbReference>
<dbReference type="Gene3D" id="3.90.1750.10">
    <property type="entry name" value="Hect, E3 ligase catalytic domains"/>
    <property type="match status" value="1"/>
</dbReference>
<dbReference type="Pfam" id="PF00632">
    <property type="entry name" value="HECT"/>
    <property type="match status" value="1"/>
</dbReference>
<evidence type="ECO:0000259" key="8">
    <source>
        <dbReference type="PROSITE" id="PS50237"/>
    </source>
</evidence>
<evidence type="ECO:0000256" key="7">
    <source>
        <dbReference type="PROSITE-ProRule" id="PRU00235"/>
    </source>
</evidence>
<feature type="repeat" description="RCC1" evidence="7">
    <location>
        <begin position="7"/>
        <end position="59"/>
    </location>
</feature>
<dbReference type="Pfam" id="PF25390">
    <property type="entry name" value="WD40_RLD"/>
    <property type="match status" value="1"/>
</dbReference>
<evidence type="ECO:0000256" key="6">
    <source>
        <dbReference type="PROSITE-ProRule" id="PRU00104"/>
    </source>
</evidence>
<dbReference type="CDD" id="cd00078">
    <property type="entry name" value="HECTc"/>
    <property type="match status" value="1"/>
</dbReference>
<dbReference type="PRINTS" id="PR00633">
    <property type="entry name" value="RCCNDNSATION"/>
</dbReference>
<dbReference type="InterPro" id="IPR000569">
    <property type="entry name" value="HECT_dom"/>
</dbReference>